<protein>
    <submittedName>
        <fullName evidence="1">Uncharacterized protein</fullName>
    </submittedName>
</protein>
<name>A0A8J6EBU2_ELECQ</name>
<evidence type="ECO:0000313" key="1">
    <source>
        <dbReference type="EMBL" id="KAG9461276.1"/>
    </source>
</evidence>
<keyword evidence="2" id="KW-1185">Reference proteome</keyword>
<dbReference type="PANTHER" id="PTHR45816">
    <property type="entry name" value="MIR DOMAIN-CONTAINING PROTEIN"/>
    <property type="match status" value="1"/>
</dbReference>
<sequence length="112" mass="12490">AKNRGIAIPVDLDSQVNTLFLKSHSNMVQRAAMGWRMTARTGPRFKDVLGGPAWDYRNIIEKLQDVVASLEQQFSPMVLAEFSVLVDVLHSPELLFPDGTDARIRCGAFMSK</sequence>
<dbReference type="OrthoDB" id="300855at2759"/>
<dbReference type="InterPro" id="IPR015925">
    <property type="entry name" value="Ryanodine_IP3_receptor"/>
</dbReference>
<comment type="caution">
    <text evidence="1">The sequence shown here is derived from an EMBL/GenBank/DDBJ whole genome shotgun (WGS) entry which is preliminary data.</text>
</comment>
<gene>
    <name evidence="1" type="ORF">GDO78_017463</name>
</gene>
<accession>A0A8J6EBU2</accession>
<evidence type="ECO:0000313" key="2">
    <source>
        <dbReference type="Proteomes" id="UP000770717"/>
    </source>
</evidence>
<dbReference type="EMBL" id="WNTK01025027">
    <property type="protein sequence ID" value="KAG9461276.1"/>
    <property type="molecule type" value="Genomic_DNA"/>
</dbReference>
<dbReference type="AlphaFoldDB" id="A0A8J6EBU2"/>
<dbReference type="Proteomes" id="UP000770717">
    <property type="component" value="Unassembled WGS sequence"/>
</dbReference>
<feature type="non-terminal residue" evidence="1">
    <location>
        <position position="112"/>
    </location>
</feature>
<reference evidence="1" key="1">
    <citation type="thesis" date="2020" institute="ProQuest LLC" country="789 East Eisenhower Parkway, Ann Arbor, MI, USA">
        <title>Comparative Genomics and Chromosome Evolution.</title>
        <authorList>
            <person name="Mudd A.B."/>
        </authorList>
    </citation>
    <scope>NUCLEOTIDE SEQUENCE</scope>
    <source>
        <strain evidence="1">HN-11 Male</strain>
        <tissue evidence="1">Kidney and liver</tissue>
    </source>
</reference>
<proteinExistence type="predicted"/>
<organism evidence="1 2">
    <name type="scientific">Eleutherodactylus coqui</name>
    <name type="common">Puerto Rican coqui</name>
    <dbReference type="NCBI Taxonomy" id="57060"/>
    <lineage>
        <taxon>Eukaryota</taxon>
        <taxon>Metazoa</taxon>
        <taxon>Chordata</taxon>
        <taxon>Craniata</taxon>
        <taxon>Vertebrata</taxon>
        <taxon>Euteleostomi</taxon>
        <taxon>Amphibia</taxon>
        <taxon>Batrachia</taxon>
        <taxon>Anura</taxon>
        <taxon>Neobatrachia</taxon>
        <taxon>Hyloidea</taxon>
        <taxon>Eleutherodactylidae</taxon>
        <taxon>Eleutherodactylinae</taxon>
        <taxon>Eleutherodactylus</taxon>
        <taxon>Eleutherodactylus</taxon>
    </lineage>
</organism>
<dbReference type="GO" id="GO:0006816">
    <property type="term" value="P:calcium ion transport"/>
    <property type="evidence" value="ECO:0007669"/>
    <property type="project" value="InterPro"/>
</dbReference>
<dbReference type="PANTHER" id="PTHR45816:SF3">
    <property type="entry name" value="INOSITOL 1,4,5-TRISPHOSPHATE RECEPTOR"/>
    <property type="match status" value="1"/>
</dbReference>